<reference evidence="2" key="1">
    <citation type="submission" date="2022-04" db="EMBL/GenBank/DDBJ databases">
        <title>Complete genome sequences of Ezakiella coagulans and Fenollaria massiliensis.</title>
        <authorList>
            <person name="France M.T."/>
            <person name="Clifford J."/>
            <person name="Narina S."/>
            <person name="Rutt L."/>
            <person name="Ravel J."/>
        </authorList>
    </citation>
    <scope>NUCLEOTIDE SEQUENCE</scope>
    <source>
        <strain evidence="2">C0061C2</strain>
    </source>
</reference>
<feature type="transmembrane region" description="Helical" evidence="1">
    <location>
        <begin position="12"/>
        <end position="30"/>
    </location>
</feature>
<proteinExistence type="predicted"/>
<organism evidence="2 3">
    <name type="scientific">Fenollaria massiliensis</name>
    <dbReference type="NCBI Taxonomy" id="938288"/>
    <lineage>
        <taxon>Bacteria</taxon>
        <taxon>Bacillati</taxon>
        <taxon>Bacillota</taxon>
        <taxon>Clostridia</taxon>
        <taxon>Eubacteriales</taxon>
        <taxon>Fenollaria</taxon>
    </lineage>
</organism>
<dbReference type="Proteomes" id="UP000831151">
    <property type="component" value="Chromosome"/>
</dbReference>
<dbReference type="EMBL" id="CP096649">
    <property type="protein sequence ID" value="UQK58851.1"/>
    <property type="molecule type" value="Genomic_DNA"/>
</dbReference>
<dbReference type="KEGG" id="fms:M1R53_06335"/>
<keyword evidence="3" id="KW-1185">Reference proteome</keyword>
<evidence type="ECO:0000256" key="1">
    <source>
        <dbReference type="SAM" id="Phobius"/>
    </source>
</evidence>
<accession>A0A9E7DJ32</accession>
<feature type="transmembrane region" description="Helical" evidence="1">
    <location>
        <begin position="55"/>
        <end position="74"/>
    </location>
</feature>
<feature type="transmembrane region" description="Helical" evidence="1">
    <location>
        <begin position="224"/>
        <end position="246"/>
    </location>
</feature>
<feature type="transmembrane region" description="Helical" evidence="1">
    <location>
        <begin position="267"/>
        <end position="288"/>
    </location>
</feature>
<dbReference type="Pfam" id="PF07613">
    <property type="entry name" value="DUF1576"/>
    <property type="match status" value="2"/>
</dbReference>
<feature type="transmembrane region" description="Helical" evidence="1">
    <location>
        <begin position="86"/>
        <end position="105"/>
    </location>
</feature>
<feature type="transmembrane region" description="Helical" evidence="1">
    <location>
        <begin position="185"/>
        <end position="204"/>
    </location>
</feature>
<evidence type="ECO:0000313" key="2">
    <source>
        <dbReference type="EMBL" id="UQK58851.1"/>
    </source>
</evidence>
<keyword evidence="1" id="KW-0812">Transmembrane</keyword>
<feature type="transmembrane region" description="Helical" evidence="1">
    <location>
        <begin position="390"/>
        <end position="408"/>
    </location>
</feature>
<feature type="transmembrane region" description="Helical" evidence="1">
    <location>
        <begin position="365"/>
        <end position="384"/>
    </location>
</feature>
<dbReference type="RefSeq" id="WP_249242404.1">
    <property type="nucleotide sequence ID" value="NZ_CP096649.1"/>
</dbReference>
<keyword evidence="1" id="KW-0472">Membrane</keyword>
<feature type="transmembrane region" description="Helical" evidence="1">
    <location>
        <begin position="145"/>
        <end position="173"/>
    </location>
</feature>
<gene>
    <name evidence="2" type="ORF">M1R53_06335</name>
</gene>
<evidence type="ECO:0000313" key="3">
    <source>
        <dbReference type="Proteomes" id="UP000831151"/>
    </source>
</evidence>
<dbReference type="AlphaFoldDB" id="A0A9E7DJ32"/>
<name>A0A9E7DJ32_9FIRM</name>
<keyword evidence="1" id="KW-1133">Transmembrane helix</keyword>
<protein>
    <submittedName>
        <fullName evidence="2">DUF1576 domain-containing protein</fullName>
    </submittedName>
</protein>
<sequence>MINLSDYKYKYLILYIYAIFLFITGFAYNTPDEIYAGLKLISVSSASLVTDYMKLANIGAALVNSSIVTLFSIMMMNIRKIDLKGIHIAAVFVVSGFSLFGKNLFNSVPLMFGVMTFTRLYKIKVEDNIANALFVTSLAPMVTNVYLLVGGAFGVVCAFFAGFLVGFIFTPLLKPFKAFHKGFNLYNGGFTAGIIAMFYSGFLKTININLPQKSIVLSGYNDKFMPLIMLTSILFIALGLCEQDALINYFKLLKRTGPMLQNYEAEFGSGACLINAGTLGIVSTLYVLLVGGELNGPIIGGILTIMGFAFIGKDIRNALPIFLGIYVASLINVYNPHDTALLLASLFGTTLCPISNYYGSFAGFLAGFLHMALINNVGGLHAGLNLYNNGFSGGFIAAFMVPLLDTFYKRPKYLQVKNKK</sequence>
<dbReference type="InterPro" id="IPR011470">
    <property type="entry name" value="DUF1576"/>
</dbReference>
<feature type="transmembrane region" description="Helical" evidence="1">
    <location>
        <begin position="318"/>
        <end position="334"/>
    </location>
</feature>
<feature type="transmembrane region" description="Helical" evidence="1">
    <location>
        <begin position="294"/>
        <end position="311"/>
    </location>
</feature>